<reference evidence="1" key="1">
    <citation type="submission" date="2022-07" db="EMBL/GenBank/DDBJ databases">
        <title>Genome Sequence of Phlebia brevispora.</title>
        <authorList>
            <person name="Buettner E."/>
        </authorList>
    </citation>
    <scope>NUCLEOTIDE SEQUENCE</scope>
    <source>
        <strain evidence="1">MPL23</strain>
    </source>
</reference>
<accession>A0ACC1T5I7</accession>
<keyword evidence="2" id="KW-1185">Reference proteome</keyword>
<organism evidence="1 2">
    <name type="scientific">Phlebia brevispora</name>
    <dbReference type="NCBI Taxonomy" id="194682"/>
    <lineage>
        <taxon>Eukaryota</taxon>
        <taxon>Fungi</taxon>
        <taxon>Dikarya</taxon>
        <taxon>Basidiomycota</taxon>
        <taxon>Agaricomycotina</taxon>
        <taxon>Agaricomycetes</taxon>
        <taxon>Polyporales</taxon>
        <taxon>Meruliaceae</taxon>
        <taxon>Phlebia</taxon>
    </lineage>
</organism>
<comment type="caution">
    <text evidence="1">The sequence shown here is derived from an EMBL/GenBank/DDBJ whole genome shotgun (WGS) entry which is preliminary data.</text>
</comment>
<dbReference type="EMBL" id="JANHOG010000529">
    <property type="protein sequence ID" value="KAJ3553520.1"/>
    <property type="molecule type" value="Genomic_DNA"/>
</dbReference>
<evidence type="ECO:0000313" key="1">
    <source>
        <dbReference type="EMBL" id="KAJ3553520.1"/>
    </source>
</evidence>
<proteinExistence type="predicted"/>
<dbReference type="Proteomes" id="UP001148662">
    <property type="component" value="Unassembled WGS sequence"/>
</dbReference>
<evidence type="ECO:0000313" key="2">
    <source>
        <dbReference type="Proteomes" id="UP001148662"/>
    </source>
</evidence>
<gene>
    <name evidence="1" type="ORF">NM688_g3567</name>
</gene>
<protein>
    <submittedName>
        <fullName evidence="1">Uncharacterized protein</fullName>
    </submittedName>
</protein>
<sequence>MRICFPSHLALLRISVISLLFTFVCIIFMRLTTAMSVSKQDFVIAGLPVHVFSERQWTERSGPVAILFFMHGRTGTAKGIQWVAEDALKRVAEHRKKNKSATDLIVVTFDQRNHGDRLIDSHANGAWKKGNNERHAIDMYAIQTGTAKDVSYLIDFLPSYLFPKNERQITQWLVAGKSLGGHSTWIALTHEPRLSLAVPIIACPDYMKLITKRAKYSGVSLTPPWFPDSLREYIERNDPARAPYTSPDTSNPFFSKKILVLSGGDDPLVPFVHSKEFVENLNVGQKGVKKVIVSPGVGHECTPEMVKEMADFIWEHALTASMV</sequence>
<name>A0ACC1T5I7_9APHY</name>